<protein>
    <submittedName>
        <fullName evidence="2">Uncharacterized protein</fullName>
    </submittedName>
</protein>
<proteinExistence type="predicted"/>
<accession>A0ABX8JNZ0</accession>
<reference evidence="2 3" key="1">
    <citation type="submission" date="2021-06" db="EMBL/GenBank/DDBJ databases">
        <title>Leclercia pneumoniae sp. nov.</title>
        <authorList>
            <person name="Hoenemann M."/>
            <person name="Viehweger A."/>
            <person name="Dietze N."/>
        </authorList>
    </citation>
    <scope>NUCLEOTIDE SEQUENCE [LARGE SCALE GENOMIC DNA]</scope>
    <source>
        <strain evidence="3">49125</strain>
    </source>
</reference>
<dbReference type="EMBL" id="CP076838">
    <property type="protein sequence ID" value="QWW78027.1"/>
    <property type="molecule type" value="Genomic_DNA"/>
</dbReference>
<name>A0ABX8JNZ0_9ENTR</name>
<evidence type="ECO:0000313" key="2">
    <source>
        <dbReference type="EMBL" id="QWW78027.1"/>
    </source>
</evidence>
<keyword evidence="3" id="KW-1185">Reference proteome</keyword>
<feature type="transmembrane region" description="Helical" evidence="1">
    <location>
        <begin position="6"/>
        <end position="26"/>
    </location>
</feature>
<keyword evidence="1" id="KW-0472">Membrane</keyword>
<dbReference type="RefSeq" id="WP_216767428.1">
    <property type="nucleotide sequence ID" value="NZ_CP076838.1"/>
</dbReference>
<keyword evidence="1" id="KW-0812">Transmembrane</keyword>
<organism evidence="2 3">
    <name type="scientific">Leclercia pneumoniae</name>
    <dbReference type="NCBI Taxonomy" id="2815358"/>
    <lineage>
        <taxon>Bacteria</taxon>
        <taxon>Pseudomonadati</taxon>
        <taxon>Pseudomonadota</taxon>
        <taxon>Gammaproteobacteria</taxon>
        <taxon>Enterobacterales</taxon>
        <taxon>Enterobacteriaceae</taxon>
        <taxon>Leclercia</taxon>
    </lineage>
</organism>
<evidence type="ECO:0000313" key="3">
    <source>
        <dbReference type="Proteomes" id="UP000683497"/>
    </source>
</evidence>
<sequence>MIQQQLIQIVFWLGVIVSLPTFYRFVYAGSALIWRQLFPTRKVEIRMHDSEHRLIKTLTIKLDGSEGKKVVDLIEEAKSKVSAKQ</sequence>
<dbReference type="Proteomes" id="UP000683497">
    <property type="component" value="Chromosome"/>
</dbReference>
<keyword evidence="1" id="KW-1133">Transmembrane helix</keyword>
<gene>
    <name evidence="2" type="ORF">KQ929_12140</name>
</gene>
<evidence type="ECO:0000256" key="1">
    <source>
        <dbReference type="SAM" id="Phobius"/>
    </source>
</evidence>